<reference evidence="1" key="1">
    <citation type="submission" date="2024-07" db="EMBL/GenBank/DDBJ databases">
        <title>Metagenome and Metagenome-Assembled Genomes of Archaea from a hot spring from the geothermal field of Los Azufres, Mexico.</title>
        <authorList>
            <person name="Marin-Paredes R."/>
            <person name="Martinez-Romero E."/>
            <person name="Servin-Garciduenas L.E."/>
        </authorList>
    </citation>
    <scope>NUCLEOTIDE SEQUENCE</scope>
    <source>
        <strain evidence="1">AZ1-454</strain>
    </source>
</reference>
<evidence type="ECO:0000313" key="1">
    <source>
        <dbReference type="EMBL" id="MEW9492353.1"/>
    </source>
</evidence>
<accession>A0ACC6TRE4</accession>
<evidence type="ECO:0000313" key="2">
    <source>
        <dbReference type="Proteomes" id="UP000053480"/>
    </source>
</evidence>
<proteinExistence type="predicted"/>
<dbReference type="Proteomes" id="UP000053480">
    <property type="component" value="Unassembled WGS sequence"/>
</dbReference>
<name>A0ACC6TRE4_9CREN</name>
<dbReference type="EMBL" id="JZWS03000025">
    <property type="protein sequence ID" value="MEW9492353.1"/>
    <property type="molecule type" value="Genomic_DNA"/>
</dbReference>
<protein>
    <submittedName>
        <fullName evidence="1">Uncharacterized protein</fullName>
    </submittedName>
</protein>
<sequence>MNAKVKGFRENRYATSRLRRVMRTFNVTVDYLRASFNLSDLREWKGSTLK</sequence>
<organism evidence="1 2">
    <name type="scientific">Candidatus Aramenus sulfurataquae</name>
    <dbReference type="NCBI Taxonomy" id="1326980"/>
    <lineage>
        <taxon>Archaea</taxon>
        <taxon>Thermoproteota</taxon>
        <taxon>Thermoprotei</taxon>
        <taxon>Sulfolobales</taxon>
        <taxon>Sulfolobaceae</taxon>
        <taxon>Candidatus Aramenus</taxon>
    </lineage>
</organism>
<comment type="caution">
    <text evidence="1">The sequence shown here is derived from an EMBL/GenBank/DDBJ whole genome shotgun (WGS) entry which is preliminary data.</text>
</comment>
<gene>
    <name evidence="1" type="ORF">TQ35_0009180</name>
</gene>